<evidence type="ECO:0000313" key="2">
    <source>
        <dbReference type="Proteomes" id="UP000187203"/>
    </source>
</evidence>
<evidence type="ECO:0000313" key="1">
    <source>
        <dbReference type="EMBL" id="OMO86795.1"/>
    </source>
</evidence>
<dbReference type="EMBL" id="AWUE01017511">
    <property type="protein sequence ID" value="OMO86795.1"/>
    <property type="molecule type" value="Genomic_DNA"/>
</dbReference>
<comment type="caution">
    <text evidence="1">The sequence shown here is derived from an EMBL/GenBank/DDBJ whole genome shotgun (WGS) entry which is preliminary data.</text>
</comment>
<keyword evidence="2" id="KW-1185">Reference proteome</keyword>
<accession>A0A1R3IW40</accession>
<protein>
    <submittedName>
        <fullName evidence="1">Uncharacterized protein</fullName>
    </submittedName>
</protein>
<gene>
    <name evidence="1" type="ORF">COLO4_20925</name>
</gene>
<dbReference type="AlphaFoldDB" id="A0A1R3IW40"/>
<dbReference type="Proteomes" id="UP000187203">
    <property type="component" value="Unassembled WGS sequence"/>
</dbReference>
<name>A0A1R3IW40_9ROSI</name>
<organism evidence="1 2">
    <name type="scientific">Corchorus olitorius</name>
    <dbReference type="NCBI Taxonomy" id="93759"/>
    <lineage>
        <taxon>Eukaryota</taxon>
        <taxon>Viridiplantae</taxon>
        <taxon>Streptophyta</taxon>
        <taxon>Embryophyta</taxon>
        <taxon>Tracheophyta</taxon>
        <taxon>Spermatophyta</taxon>
        <taxon>Magnoliopsida</taxon>
        <taxon>eudicotyledons</taxon>
        <taxon>Gunneridae</taxon>
        <taxon>Pentapetalae</taxon>
        <taxon>rosids</taxon>
        <taxon>malvids</taxon>
        <taxon>Malvales</taxon>
        <taxon>Malvaceae</taxon>
        <taxon>Grewioideae</taxon>
        <taxon>Apeibeae</taxon>
        <taxon>Corchorus</taxon>
    </lineage>
</organism>
<reference evidence="2" key="1">
    <citation type="submission" date="2013-09" db="EMBL/GenBank/DDBJ databases">
        <title>Corchorus olitorius genome sequencing.</title>
        <authorList>
            <person name="Alam M."/>
            <person name="Haque M.S."/>
            <person name="Islam M.S."/>
            <person name="Emdad E.M."/>
            <person name="Islam M.M."/>
            <person name="Ahmed B."/>
            <person name="Halim A."/>
            <person name="Hossen Q.M.M."/>
            <person name="Hossain M.Z."/>
            <person name="Ahmed R."/>
            <person name="Khan M.M."/>
            <person name="Islam R."/>
            <person name="Rashid M.M."/>
            <person name="Khan S.A."/>
            <person name="Rahman M.S."/>
            <person name="Alam M."/>
            <person name="Yahiya A.S."/>
            <person name="Khan M.S."/>
            <person name="Azam M.S."/>
            <person name="Haque T."/>
            <person name="Lashkar M.Z.H."/>
            <person name="Akhand A.I."/>
            <person name="Morshed G."/>
            <person name="Roy S."/>
            <person name="Uddin K.S."/>
            <person name="Rabeya T."/>
            <person name="Hossain A.S."/>
            <person name="Chowdhury A."/>
            <person name="Snigdha A.R."/>
            <person name="Mortoza M.S."/>
            <person name="Matin S.A."/>
            <person name="Hoque S.M.E."/>
            <person name="Islam M.K."/>
            <person name="Roy D.K."/>
            <person name="Haider R."/>
            <person name="Moosa M.M."/>
            <person name="Elias S.M."/>
            <person name="Hasan A.M."/>
            <person name="Jahan S."/>
            <person name="Shafiuddin M."/>
            <person name="Mahmood N."/>
            <person name="Shommy N.S."/>
        </authorList>
    </citation>
    <scope>NUCLEOTIDE SEQUENCE [LARGE SCALE GENOMIC DNA]</scope>
    <source>
        <strain evidence="2">cv. O-4</strain>
    </source>
</reference>
<sequence>MGEIGRLLTGLGESGLCLSGPLRANRSREAASVDYAQYRTASYN</sequence>
<proteinExistence type="predicted"/>